<reference evidence="2" key="1">
    <citation type="journal article" date="2014" name="Front. Microbiol.">
        <title>High frequency of phylogenetically diverse reductive dehalogenase-homologous genes in deep subseafloor sedimentary metagenomes.</title>
        <authorList>
            <person name="Kawai M."/>
            <person name="Futagami T."/>
            <person name="Toyoda A."/>
            <person name="Takaki Y."/>
            <person name="Nishi S."/>
            <person name="Hori S."/>
            <person name="Arai W."/>
            <person name="Tsubouchi T."/>
            <person name="Morono Y."/>
            <person name="Uchiyama I."/>
            <person name="Ito T."/>
            <person name="Fujiyama A."/>
            <person name="Inagaki F."/>
            <person name="Takami H."/>
        </authorList>
    </citation>
    <scope>NUCLEOTIDE SEQUENCE</scope>
    <source>
        <strain evidence="2">Expedition CK06-06</strain>
    </source>
</reference>
<proteinExistence type="predicted"/>
<keyword evidence="1" id="KW-0472">Membrane</keyword>
<gene>
    <name evidence="2" type="ORF">S03H2_46373</name>
</gene>
<keyword evidence="1" id="KW-1133">Transmembrane helix</keyword>
<sequence length="195" mass="23205">MELNENEKVRLAKLEKWSKSKIRRSLLYAFAIFLGLLFIYFISIFVFGWIGWKEFGWIIFFFMAIIIWCKAVYNLESYVIFLVKAIEKLESKKARKIYEPSSNEIELAPKAFQYEFVMFGFACVLPKILAGNSEIPKDGVQNITIELALLHARNIFDFFCREPWRDNIHVSHFVPQNAKWRSTKLQYLRERKQDI</sequence>
<feature type="transmembrane region" description="Helical" evidence="1">
    <location>
        <begin position="26"/>
        <end position="52"/>
    </location>
</feature>
<evidence type="ECO:0000313" key="2">
    <source>
        <dbReference type="EMBL" id="GAH63402.1"/>
    </source>
</evidence>
<dbReference type="AlphaFoldDB" id="X1H1V0"/>
<accession>X1H1V0</accession>
<protein>
    <submittedName>
        <fullName evidence="2">Uncharacterized protein</fullName>
    </submittedName>
</protein>
<feature type="transmembrane region" description="Helical" evidence="1">
    <location>
        <begin position="58"/>
        <end position="83"/>
    </location>
</feature>
<organism evidence="2">
    <name type="scientific">marine sediment metagenome</name>
    <dbReference type="NCBI Taxonomy" id="412755"/>
    <lineage>
        <taxon>unclassified sequences</taxon>
        <taxon>metagenomes</taxon>
        <taxon>ecological metagenomes</taxon>
    </lineage>
</organism>
<comment type="caution">
    <text evidence="2">The sequence shown here is derived from an EMBL/GenBank/DDBJ whole genome shotgun (WGS) entry which is preliminary data.</text>
</comment>
<name>X1H1V0_9ZZZZ</name>
<evidence type="ECO:0000256" key="1">
    <source>
        <dbReference type="SAM" id="Phobius"/>
    </source>
</evidence>
<feature type="non-terminal residue" evidence="2">
    <location>
        <position position="195"/>
    </location>
</feature>
<keyword evidence="1" id="KW-0812">Transmembrane</keyword>
<dbReference type="EMBL" id="BARU01029107">
    <property type="protein sequence ID" value="GAH63402.1"/>
    <property type="molecule type" value="Genomic_DNA"/>
</dbReference>